<proteinExistence type="predicted"/>
<dbReference type="Pfam" id="PF00078">
    <property type="entry name" value="RVT_1"/>
    <property type="match status" value="1"/>
</dbReference>
<reference evidence="2 3" key="1">
    <citation type="journal article" date="2019" name="Commun. Biol.">
        <title>The bagworm genome reveals a unique fibroin gene that provides high tensile strength.</title>
        <authorList>
            <person name="Kono N."/>
            <person name="Nakamura H."/>
            <person name="Ohtoshi R."/>
            <person name="Tomita M."/>
            <person name="Numata K."/>
            <person name="Arakawa K."/>
        </authorList>
    </citation>
    <scope>NUCLEOTIDE SEQUENCE [LARGE SCALE GENOMIC DNA]</scope>
</reference>
<evidence type="ECO:0000259" key="1">
    <source>
        <dbReference type="Pfam" id="PF00078"/>
    </source>
</evidence>
<dbReference type="OrthoDB" id="6627393at2759"/>
<dbReference type="GO" id="GO:0003964">
    <property type="term" value="F:RNA-directed DNA polymerase activity"/>
    <property type="evidence" value="ECO:0007669"/>
    <property type="project" value="UniProtKB-KW"/>
</dbReference>
<sequence>MRRRDNTYSSMRPIRAGVSQVSTLSPLLYSAYVNDIPRPSTGVQLALFADDTVLYLKSNSIGNILPRLQRAIDELTMAPPLENKSQS</sequence>
<comment type="caution">
    <text evidence="2">The sequence shown here is derived from an EMBL/GenBank/DDBJ whole genome shotgun (WGS) entry which is preliminary data.</text>
</comment>
<protein>
    <submittedName>
        <fullName evidence="2">RNA-directed DNA polymerase from mobile element jockey</fullName>
    </submittedName>
</protein>
<dbReference type="EMBL" id="BGZK01000644">
    <property type="protein sequence ID" value="GBP54347.1"/>
    <property type="molecule type" value="Genomic_DNA"/>
</dbReference>
<keyword evidence="3" id="KW-1185">Reference proteome</keyword>
<feature type="domain" description="Reverse transcriptase" evidence="1">
    <location>
        <begin position="10"/>
        <end position="73"/>
    </location>
</feature>
<dbReference type="InterPro" id="IPR000477">
    <property type="entry name" value="RT_dom"/>
</dbReference>
<keyword evidence="2" id="KW-0808">Transferase</keyword>
<accession>A0A4C1WW50</accession>
<keyword evidence="2" id="KW-0548">Nucleotidyltransferase</keyword>
<dbReference type="AlphaFoldDB" id="A0A4C1WW50"/>
<gene>
    <name evidence="2" type="primary">pol</name>
    <name evidence="2" type="ORF">EVAR_38582_1</name>
</gene>
<name>A0A4C1WW50_EUMVA</name>
<evidence type="ECO:0000313" key="3">
    <source>
        <dbReference type="Proteomes" id="UP000299102"/>
    </source>
</evidence>
<evidence type="ECO:0000313" key="2">
    <source>
        <dbReference type="EMBL" id="GBP54347.1"/>
    </source>
</evidence>
<organism evidence="2 3">
    <name type="scientific">Eumeta variegata</name>
    <name type="common">Bagworm moth</name>
    <name type="synonym">Eumeta japonica</name>
    <dbReference type="NCBI Taxonomy" id="151549"/>
    <lineage>
        <taxon>Eukaryota</taxon>
        <taxon>Metazoa</taxon>
        <taxon>Ecdysozoa</taxon>
        <taxon>Arthropoda</taxon>
        <taxon>Hexapoda</taxon>
        <taxon>Insecta</taxon>
        <taxon>Pterygota</taxon>
        <taxon>Neoptera</taxon>
        <taxon>Endopterygota</taxon>
        <taxon>Lepidoptera</taxon>
        <taxon>Glossata</taxon>
        <taxon>Ditrysia</taxon>
        <taxon>Tineoidea</taxon>
        <taxon>Psychidae</taxon>
        <taxon>Oiketicinae</taxon>
        <taxon>Eumeta</taxon>
    </lineage>
</organism>
<keyword evidence="2" id="KW-0695">RNA-directed DNA polymerase</keyword>
<dbReference type="Proteomes" id="UP000299102">
    <property type="component" value="Unassembled WGS sequence"/>
</dbReference>